<dbReference type="PANTHER" id="PTHR34822">
    <property type="entry name" value="GRPB DOMAIN PROTEIN (AFU_ORTHOLOGUE AFUA_1G01530)"/>
    <property type="match status" value="1"/>
</dbReference>
<dbReference type="PANTHER" id="PTHR34822:SF1">
    <property type="entry name" value="GRPB FAMILY PROTEIN"/>
    <property type="match status" value="1"/>
</dbReference>
<keyword evidence="2" id="KW-1185">Reference proteome</keyword>
<reference evidence="1 2" key="1">
    <citation type="submission" date="2024-03" db="EMBL/GenBank/DDBJ databases">
        <title>Draft genome sequence of Pseudonocardia carboxydivorans JCM 14827.</title>
        <authorList>
            <person name="Duangmal K."/>
        </authorList>
    </citation>
    <scope>NUCLEOTIDE SEQUENCE [LARGE SCALE GENOMIC DNA]</scope>
    <source>
        <strain evidence="1 2">JCM 14827</strain>
    </source>
</reference>
<dbReference type="InterPro" id="IPR007344">
    <property type="entry name" value="GrpB/CoaE"/>
</dbReference>
<dbReference type="Gene3D" id="3.30.460.10">
    <property type="entry name" value="Beta Polymerase, domain 2"/>
    <property type="match status" value="1"/>
</dbReference>
<dbReference type="InterPro" id="IPR043519">
    <property type="entry name" value="NT_sf"/>
</dbReference>
<dbReference type="RefSeq" id="WP_346108021.1">
    <property type="nucleotide sequence ID" value="NZ_BAAAOD010000083.1"/>
</dbReference>
<dbReference type="Proteomes" id="UP001367513">
    <property type="component" value="Unassembled WGS sequence"/>
</dbReference>
<sequence length="185" mass="20361">MTRRHDELNRALVHGMRPVVVELAEPDPAWPAAFDAAAARLRAALGERAHRIEHIGSTAVPGLAAKPVIDVVVALDDPDDEATYLSDLLADGYDLRVREPGHRCLRGAVGDLPVNLHCYAQGSPEITRYLVFRDRLRAHDDERARYEAHKRGLAGREWADMNLYADAKGPVVEEIIGRAGGPPRP</sequence>
<dbReference type="EMBL" id="JBBPIX010000006">
    <property type="protein sequence ID" value="MEK6464652.1"/>
    <property type="molecule type" value="Genomic_DNA"/>
</dbReference>
<proteinExistence type="predicted"/>
<dbReference type="SUPFAM" id="SSF81301">
    <property type="entry name" value="Nucleotidyltransferase"/>
    <property type="match status" value="1"/>
</dbReference>
<gene>
    <name evidence="1" type="ORF">WG925_12980</name>
</gene>
<name>A0ABU9AFE9_PSEA5</name>
<protein>
    <submittedName>
        <fullName evidence="1">GrpB family protein</fullName>
    </submittedName>
</protein>
<dbReference type="Pfam" id="PF04229">
    <property type="entry name" value="GrpB"/>
    <property type="match status" value="1"/>
</dbReference>
<evidence type="ECO:0000313" key="2">
    <source>
        <dbReference type="Proteomes" id="UP001367513"/>
    </source>
</evidence>
<evidence type="ECO:0000313" key="1">
    <source>
        <dbReference type="EMBL" id="MEK6464652.1"/>
    </source>
</evidence>
<organism evidence="1 2">
    <name type="scientific">Pseudonocardia alni subsp. carboxydivorans</name>
    <dbReference type="NCBI Taxonomy" id="415010"/>
    <lineage>
        <taxon>Bacteria</taxon>
        <taxon>Bacillati</taxon>
        <taxon>Actinomycetota</taxon>
        <taxon>Actinomycetes</taxon>
        <taxon>Pseudonocardiales</taxon>
        <taxon>Pseudonocardiaceae</taxon>
        <taxon>Pseudonocardia</taxon>
    </lineage>
</organism>
<comment type="caution">
    <text evidence="1">The sequence shown here is derived from an EMBL/GenBank/DDBJ whole genome shotgun (WGS) entry which is preliminary data.</text>
</comment>
<accession>A0ABU9AFE9</accession>